<dbReference type="Gene3D" id="1.10.10.2840">
    <property type="entry name" value="PucR C-terminal helix-turn-helix domain"/>
    <property type="match status" value="1"/>
</dbReference>
<proteinExistence type="inferred from homology"/>
<dbReference type="PANTHER" id="PTHR33744">
    <property type="entry name" value="CARBOHYDRATE DIACID REGULATOR"/>
    <property type="match status" value="1"/>
</dbReference>
<name>A0ABS9EV74_9BACT</name>
<dbReference type="InterPro" id="IPR042070">
    <property type="entry name" value="PucR_C-HTH_sf"/>
</dbReference>
<feature type="domain" description="Putative sugar diacid recognition" evidence="2">
    <location>
        <begin position="4"/>
        <end position="135"/>
    </location>
</feature>
<dbReference type="Pfam" id="PF13556">
    <property type="entry name" value="HTH_30"/>
    <property type="match status" value="1"/>
</dbReference>
<dbReference type="RefSeq" id="WP_236100389.1">
    <property type="nucleotide sequence ID" value="NZ_JAKGUD010000020.1"/>
</dbReference>
<evidence type="ECO:0000256" key="1">
    <source>
        <dbReference type="ARBA" id="ARBA00006754"/>
    </source>
</evidence>
<dbReference type="InterPro" id="IPR025736">
    <property type="entry name" value="PucR_C-HTH_dom"/>
</dbReference>
<organism evidence="5 6">
    <name type="scientific">Dethiosulfovibrio marinus</name>
    <dbReference type="NCBI Taxonomy" id="133532"/>
    <lineage>
        <taxon>Bacteria</taxon>
        <taxon>Thermotogati</taxon>
        <taxon>Synergistota</taxon>
        <taxon>Synergistia</taxon>
        <taxon>Synergistales</taxon>
        <taxon>Dethiosulfovibrionaceae</taxon>
        <taxon>Dethiosulfovibrio</taxon>
    </lineage>
</organism>
<protein>
    <submittedName>
        <fullName evidence="5">Helix-turn-helix domain-containing protein</fullName>
    </submittedName>
</protein>
<comment type="caution">
    <text evidence="5">The sequence shown here is derived from an EMBL/GenBank/DDBJ whole genome shotgun (WGS) entry which is preliminary data.</text>
</comment>
<keyword evidence="6" id="KW-1185">Reference proteome</keyword>
<feature type="domain" description="CdaR GGDEF-like" evidence="4">
    <location>
        <begin position="145"/>
        <end position="273"/>
    </location>
</feature>
<dbReference type="InterPro" id="IPR008599">
    <property type="entry name" value="Diacid_rec"/>
</dbReference>
<feature type="domain" description="PucR C-terminal helix-turn-helix" evidence="3">
    <location>
        <begin position="323"/>
        <end position="379"/>
    </location>
</feature>
<evidence type="ECO:0000313" key="6">
    <source>
        <dbReference type="Proteomes" id="UP001200430"/>
    </source>
</evidence>
<evidence type="ECO:0000259" key="3">
    <source>
        <dbReference type="Pfam" id="PF13556"/>
    </source>
</evidence>
<sequence length="401" mass="44534">MLEPIAQELAKSISEVIGYDVLITDVKGVIIGCSDPDRGFGTLNESSRIAAETGRGSVDTEEVSQRLRGTRPGVTYPMVGPDGRVIGTVAITGDPEKVTPFALVVKRQAELYLRERIMQREVMERERNLQALVSDVFLLNSKVSDPELLLNRAEHFGYDRSSEYVALSVETVRSRDSNGGGVYRDPVLARLRDAMGGPRSLMAAMKMDLYVVFLPLSGKLGAGLSERIGEIWNGVRKSLSSMGIESAVGIGSGAMGIEELARSCREARLALRIGRKVAPGVRFYPIKDYRVEELLFFSPRSLTESMSERELSPLEGRGDTEELRDTLTAWCESGFNVAEASRSLHLHRSTVNYRLEKLASIFHVDVRDFREMSQLYWAISLDKLNRGRPRKTLEEGSPRSS</sequence>
<gene>
    <name evidence="5" type="ORF">L2W38_12495</name>
</gene>
<dbReference type="InterPro" id="IPR041522">
    <property type="entry name" value="CdaR_GGDEF"/>
</dbReference>
<dbReference type="Pfam" id="PF17853">
    <property type="entry name" value="GGDEF_2"/>
    <property type="match status" value="1"/>
</dbReference>
<reference evidence="5 6" key="1">
    <citation type="submission" date="2022-01" db="EMBL/GenBank/DDBJ databases">
        <title>Dethiosulfovibrio faecalis sp. nov., a novel proteolytic, non-sulfur-reducing bacterium isolated from a marine aquaculture solid waste bioreactor.</title>
        <authorList>
            <person name="Grabowski S."/>
            <person name="Apolinario E."/>
            <person name="Schneider N."/>
            <person name="Marshall C.W."/>
            <person name="Sowers K.R."/>
        </authorList>
    </citation>
    <scope>NUCLEOTIDE SEQUENCE [LARGE SCALE GENOMIC DNA]</scope>
    <source>
        <strain evidence="5 6">DSM 12537</strain>
    </source>
</reference>
<accession>A0ABS9EV74</accession>
<dbReference type="Pfam" id="PF05651">
    <property type="entry name" value="Diacid_rec"/>
    <property type="match status" value="1"/>
</dbReference>
<evidence type="ECO:0000259" key="2">
    <source>
        <dbReference type="Pfam" id="PF05651"/>
    </source>
</evidence>
<dbReference type="EMBL" id="JAKGUD010000020">
    <property type="protein sequence ID" value="MCF4143628.1"/>
    <property type="molecule type" value="Genomic_DNA"/>
</dbReference>
<comment type="similarity">
    <text evidence="1">Belongs to the CdaR family.</text>
</comment>
<evidence type="ECO:0000259" key="4">
    <source>
        <dbReference type="Pfam" id="PF17853"/>
    </source>
</evidence>
<dbReference type="InterPro" id="IPR051448">
    <property type="entry name" value="CdaR-like_regulators"/>
</dbReference>
<dbReference type="PANTHER" id="PTHR33744:SF15">
    <property type="entry name" value="CARBOHYDRATE DIACID REGULATOR"/>
    <property type="match status" value="1"/>
</dbReference>
<dbReference type="Proteomes" id="UP001200430">
    <property type="component" value="Unassembled WGS sequence"/>
</dbReference>
<evidence type="ECO:0000313" key="5">
    <source>
        <dbReference type="EMBL" id="MCF4143628.1"/>
    </source>
</evidence>